<dbReference type="Pfam" id="PF00512">
    <property type="entry name" value="HisKA"/>
    <property type="match status" value="1"/>
</dbReference>
<dbReference type="EMBL" id="RBLC01000001">
    <property type="protein sequence ID" value="RKS25565.1"/>
    <property type="molecule type" value="Genomic_DNA"/>
</dbReference>
<feature type="coiled-coil region" evidence="7">
    <location>
        <begin position="335"/>
        <end position="362"/>
    </location>
</feature>
<keyword evidence="7" id="KW-0175">Coiled coil</keyword>
<evidence type="ECO:0000256" key="6">
    <source>
        <dbReference type="PROSITE-ProRule" id="PRU00339"/>
    </source>
</evidence>
<dbReference type="Pfam" id="PF00072">
    <property type="entry name" value="Response_reg"/>
    <property type="match status" value="1"/>
</dbReference>
<dbReference type="InterPro" id="IPR019734">
    <property type="entry name" value="TPR_rpt"/>
</dbReference>
<dbReference type="InterPro" id="IPR001789">
    <property type="entry name" value="Sig_transdc_resp-reg_receiver"/>
</dbReference>
<dbReference type="Proteomes" id="UP000277579">
    <property type="component" value="Unassembled WGS sequence"/>
</dbReference>
<evidence type="ECO:0000256" key="2">
    <source>
        <dbReference type="ARBA" id="ARBA00012438"/>
    </source>
</evidence>
<feature type="domain" description="Histidine kinase" evidence="8">
    <location>
        <begin position="369"/>
        <end position="590"/>
    </location>
</feature>
<feature type="modified residue" description="4-aspartylphosphate" evidence="5">
    <location>
        <position position="660"/>
    </location>
</feature>
<dbReference type="PANTHER" id="PTHR45339:SF1">
    <property type="entry name" value="HYBRID SIGNAL TRANSDUCTION HISTIDINE KINASE J"/>
    <property type="match status" value="1"/>
</dbReference>
<sequence length="728" mass="83089">MKYLPPLLFILLFNSLLYSQQKKTASTKVDSVDYYIQLASFNLKINNYQNALESSQNAIEFSQKKGDKAQEANAYTFLGSIYFELKKYDDAIETYVRSISLYNDLEPSTEQAYCYYNLGLCYMEKGKYGVAEIYFDKANAIYEIIEIPDAKELLNLQKGILYKAKGKTQLASSIFNTIIAKPDNDDSFKTKAEALYQMGTIEFEAGRSHLALNYLNRALELNSRSDNFEQKSKILKLISEVYEMMMDIDNSFLYLKKHLVLKDSIIQLNSKKIGAEAFEKFKESEQMKTIKQKDKENREQKKLIKVSKLTSVLSIALITILSLLSLSLYKNNIIRNRTNKQLQEKNTELEIAKDKAEKASQARAEFLSTVSHELRTPLNAINGITHLLIEENPKKSQIDYLKSLKFSGNYLLTFINEILEINRIESNNIEIEKICFNLRQLLIDIQNSLKEIASQNNINFGLEIDPEICKTFSGDPTKLSQIFMNLINNALKFTENGTVIVRAKLLDETETKQNIYFEIVDTGIGIPEEKQEIIFESFSQGSVEINRKYGGTGLGLAIVKRLVTMLGGTIKLESTIKKGSNFNFSLELDKGIENHEILKLYTNDSDFIDKKVLLVEDNKINQMVTKKMLEKKQIECEIVENGEDAIEAVRNNKYDLVLMDVHLPGINGTIATQSIRKFDKKTPIIALTAISLNENREMLLSFGMTDVITKPFNPEAFYRVIAETMNSN</sequence>
<dbReference type="PRINTS" id="PR00344">
    <property type="entry name" value="BCTRLSENSOR"/>
</dbReference>
<reference evidence="10 11" key="1">
    <citation type="submission" date="2018-10" db="EMBL/GenBank/DDBJ databases">
        <title>Genomic Encyclopedia of Archaeal and Bacterial Type Strains, Phase II (KMG-II): from individual species to whole genera.</title>
        <authorList>
            <person name="Goeker M."/>
        </authorList>
    </citation>
    <scope>NUCLEOTIDE SEQUENCE [LARGE SCALE GENOMIC DNA]</scope>
    <source>
        <strain evidence="10 11">DSM 29537</strain>
    </source>
</reference>
<dbReference type="FunFam" id="3.30.565.10:FF:000010">
    <property type="entry name" value="Sensor histidine kinase RcsC"/>
    <property type="match status" value="1"/>
</dbReference>
<dbReference type="InterPro" id="IPR005467">
    <property type="entry name" value="His_kinase_dom"/>
</dbReference>
<evidence type="ECO:0000313" key="11">
    <source>
        <dbReference type="Proteomes" id="UP000277579"/>
    </source>
</evidence>
<evidence type="ECO:0000259" key="9">
    <source>
        <dbReference type="PROSITE" id="PS50110"/>
    </source>
</evidence>
<dbReference type="InterPro" id="IPR036890">
    <property type="entry name" value="HATPase_C_sf"/>
</dbReference>
<gene>
    <name evidence="10" type="ORF">CLV94_0600</name>
</gene>
<name>A0A495MJN2_9FLAO</name>
<dbReference type="Pfam" id="PF13181">
    <property type="entry name" value="TPR_8"/>
    <property type="match status" value="2"/>
</dbReference>
<dbReference type="Gene3D" id="1.25.40.10">
    <property type="entry name" value="Tetratricopeptide repeat domain"/>
    <property type="match status" value="2"/>
</dbReference>
<dbReference type="EC" id="2.7.13.3" evidence="2"/>
<dbReference type="SUPFAM" id="SSF47384">
    <property type="entry name" value="Homodimeric domain of signal transducing histidine kinase"/>
    <property type="match status" value="1"/>
</dbReference>
<organism evidence="10 11">
    <name type="scientific">Flavobacterium endophyticum</name>
    <dbReference type="NCBI Taxonomy" id="1540163"/>
    <lineage>
        <taxon>Bacteria</taxon>
        <taxon>Pseudomonadati</taxon>
        <taxon>Bacteroidota</taxon>
        <taxon>Flavobacteriia</taxon>
        <taxon>Flavobacteriales</taxon>
        <taxon>Flavobacteriaceae</taxon>
        <taxon>Flavobacterium</taxon>
    </lineage>
</organism>
<dbReference type="CDD" id="cd00082">
    <property type="entry name" value="HisKA"/>
    <property type="match status" value="1"/>
</dbReference>
<dbReference type="SMART" id="SM00387">
    <property type="entry name" value="HATPase_c"/>
    <property type="match status" value="1"/>
</dbReference>
<keyword evidence="11" id="KW-1185">Reference proteome</keyword>
<dbReference type="InterPro" id="IPR011006">
    <property type="entry name" value="CheY-like_superfamily"/>
</dbReference>
<evidence type="ECO:0000256" key="3">
    <source>
        <dbReference type="ARBA" id="ARBA00022553"/>
    </source>
</evidence>
<dbReference type="InterPro" id="IPR003661">
    <property type="entry name" value="HisK_dim/P_dom"/>
</dbReference>
<dbReference type="Gene3D" id="3.40.50.2300">
    <property type="match status" value="1"/>
</dbReference>
<feature type="domain" description="Response regulatory" evidence="9">
    <location>
        <begin position="611"/>
        <end position="725"/>
    </location>
</feature>
<dbReference type="SMART" id="SM00448">
    <property type="entry name" value="REC"/>
    <property type="match status" value="1"/>
</dbReference>
<keyword evidence="6" id="KW-0802">TPR repeat</keyword>
<comment type="catalytic activity">
    <reaction evidence="1">
        <text>ATP + protein L-histidine = ADP + protein N-phospho-L-histidine.</text>
        <dbReference type="EC" id="2.7.13.3"/>
    </reaction>
</comment>
<proteinExistence type="predicted"/>
<dbReference type="GO" id="GO:0000155">
    <property type="term" value="F:phosphorelay sensor kinase activity"/>
    <property type="evidence" value="ECO:0007669"/>
    <property type="project" value="InterPro"/>
</dbReference>
<protein>
    <recommendedName>
        <fullName evidence="2">histidine kinase</fullName>
        <ecNumber evidence="2">2.7.13.3</ecNumber>
    </recommendedName>
</protein>
<dbReference type="PROSITE" id="PS50293">
    <property type="entry name" value="TPR_REGION"/>
    <property type="match status" value="1"/>
</dbReference>
<evidence type="ECO:0000256" key="5">
    <source>
        <dbReference type="PROSITE-ProRule" id="PRU00169"/>
    </source>
</evidence>
<evidence type="ECO:0000256" key="4">
    <source>
        <dbReference type="ARBA" id="ARBA00023012"/>
    </source>
</evidence>
<dbReference type="Pfam" id="PF02518">
    <property type="entry name" value="HATPase_c"/>
    <property type="match status" value="1"/>
</dbReference>
<keyword evidence="10" id="KW-0808">Transferase</keyword>
<dbReference type="OrthoDB" id="4457677at2"/>
<dbReference type="PROSITE" id="PS50110">
    <property type="entry name" value="RESPONSE_REGULATORY"/>
    <property type="match status" value="1"/>
</dbReference>
<dbReference type="CDD" id="cd17546">
    <property type="entry name" value="REC_hyHK_CKI1_RcsC-like"/>
    <property type="match status" value="1"/>
</dbReference>
<evidence type="ECO:0000256" key="1">
    <source>
        <dbReference type="ARBA" id="ARBA00000085"/>
    </source>
</evidence>
<feature type="repeat" description="TPR" evidence="6">
    <location>
        <begin position="192"/>
        <end position="225"/>
    </location>
</feature>
<evidence type="ECO:0000256" key="7">
    <source>
        <dbReference type="SAM" id="Coils"/>
    </source>
</evidence>
<dbReference type="PROSITE" id="PS50005">
    <property type="entry name" value="TPR"/>
    <property type="match status" value="2"/>
</dbReference>
<dbReference type="SMART" id="SM00388">
    <property type="entry name" value="HisKA"/>
    <property type="match status" value="1"/>
</dbReference>
<comment type="caution">
    <text evidence="10">The sequence shown here is derived from an EMBL/GenBank/DDBJ whole genome shotgun (WGS) entry which is preliminary data.</text>
</comment>
<dbReference type="PROSITE" id="PS50109">
    <property type="entry name" value="HIS_KIN"/>
    <property type="match status" value="1"/>
</dbReference>
<dbReference type="InterPro" id="IPR036097">
    <property type="entry name" value="HisK_dim/P_sf"/>
</dbReference>
<feature type="repeat" description="TPR" evidence="6">
    <location>
        <begin position="72"/>
        <end position="105"/>
    </location>
</feature>
<dbReference type="Gene3D" id="1.10.287.130">
    <property type="match status" value="1"/>
</dbReference>
<keyword evidence="3 5" id="KW-0597">Phosphoprotein</keyword>
<dbReference type="Pfam" id="PF13424">
    <property type="entry name" value="TPR_12"/>
    <property type="match status" value="1"/>
</dbReference>
<dbReference type="SUPFAM" id="SSF55874">
    <property type="entry name" value="ATPase domain of HSP90 chaperone/DNA topoisomerase II/histidine kinase"/>
    <property type="match status" value="1"/>
</dbReference>
<evidence type="ECO:0000259" key="8">
    <source>
        <dbReference type="PROSITE" id="PS50109"/>
    </source>
</evidence>
<dbReference type="SMART" id="SM00028">
    <property type="entry name" value="TPR"/>
    <property type="match status" value="6"/>
</dbReference>
<evidence type="ECO:0000313" key="10">
    <source>
        <dbReference type="EMBL" id="RKS25565.1"/>
    </source>
</evidence>
<dbReference type="PANTHER" id="PTHR45339">
    <property type="entry name" value="HYBRID SIGNAL TRANSDUCTION HISTIDINE KINASE J"/>
    <property type="match status" value="1"/>
</dbReference>
<dbReference type="InterPro" id="IPR004358">
    <property type="entry name" value="Sig_transdc_His_kin-like_C"/>
</dbReference>
<dbReference type="SUPFAM" id="SSF48452">
    <property type="entry name" value="TPR-like"/>
    <property type="match status" value="2"/>
</dbReference>
<dbReference type="CDD" id="cd16922">
    <property type="entry name" value="HATPase_EvgS-ArcB-TorS-like"/>
    <property type="match status" value="1"/>
</dbReference>
<feature type="coiled-coil region" evidence="7">
    <location>
        <begin position="38"/>
        <end position="65"/>
    </location>
</feature>
<keyword evidence="4" id="KW-0902">Two-component regulatory system</keyword>
<dbReference type="SUPFAM" id="SSF52172">
    <property type="entry name" value="CheY-like"/>
    <property type="match status" value="1"/>
</dbReference>
<accession>A0A495MJN2</accession>
<dbReference type="InterPro" id="IPR011990">
    <property type="entry name" value="TPR-like_helical_dom_sf"/>
</dbReference>
<dbReference type="RefSeq" id="WP_121374953.1">
    <property type="nucleotide sequence ID" value="NZ_RBLC01000001.1"/>
</dbReference>
<dbReference type="InterPro" id="IPR003594">
    <property type="entry name" value="HATPase_dom"/>
</dbReference>
<dbReference type="Gene3D" id="3.30.565.10">
    <property type="entry name" value="Histidine kinase-like ATPase, C-terminal domain"/>
    <property type="match status" value="1"/>
</dbReference>
<dbReference type="AlphaFoldDB" id="A0A495MJN2"/>
<keyword evidence="10" id="KW-0418">Kinase</keyword>